<dbReference type="InterPro" id="IPR003325">
    <property type="entry name" value="TerD"/>
</dbReference>
<dbReference type="OrthoDB" id="56224at2"/>
<sequence>MSVTLNKGQSVSLAKTSPTKLSSVRMGLGWDAMKVRGFFGGYKEQAIDLDASCLVFDAAGNLIDQVWFKQLASADDAIKHMGDNTTGAGDGDDESIVVALESLQLAAHTLVFVVSSYSGQSFSQIENAFCRLVNSSNEAELARFDLSGSGPHTAQVMAKLARSGDSWEMTAIGTKTDGRSIRDLVSAAAAAL</sequence>
<reference evidence="2 3" key="1">
    <citation type="submission" date="2017-09" db="EMBL/GenBank/DDBJ databases">
        <authorList>
            <person name="Ehlers B."/>
            <person name="Leendertz F.H."/>
        </authorList>
    </citation>
    <scope>NUCLEOTIDE SEQUENCE [LARGE SCALE GENOMIC DNA]</scope>
    <source>
        <strain evidence="2 3">CGMCC 1.05381</strain>
    </source>
</reference>
<accession>A0A2C8YT56</accession>
<dbReference type="PANTHER" id="PTHR32097:SF17">
    <property type="entry name" value="CAMP-BINDING PROTEIN 1-RELATED"/>
    <property type="match status" value="1"/>
</dbReference>
<evidence type="ECO:0000313" key="3">
    <source>
        <dbReference type="Proteomes" id="UP000219440"/>
    </source>
</evidence>
<organism evidence="2 3">
    <name type="scientific">Salinibacterium xinjiangense</name>
    <dbReference type="NCBI Taxonomy" id="386302"/>
    <lineage>
        <taxon>Bacteria</taxon>
        <taxon>Bacillati</taxon>
        <taxon>Actinomycetota</taxon>
        <taxon>Actinomycetes</taxon>
        <taxon>Micrococcales</taxon>
        <taxon>Microbacteriaceae</taxon>
        <taxon>Salinibacterium</taxon>
    </lineage>
</organism>
<name>A0A2C8YT56_9MICO</name>
<dbReference type="CDD" id="cd06974">
    <property type="entry name" value="TerD_like"/>
    <property type="match status" value="1"/>
</dbReference>
<evidence type="ECO:0000259" key="1">
    <source>
        <dbReference type="Pfam" id="PF02342"/>
    </source>
</evidence>
<dbReference type="Proteomes" id="UP000219440">
    <property type="component" value="Unassembled WGS sequence"/>
</dbReference>
<dbReference type="Gene3D" id="2.60.60.30">
    <property type="entry name" value="sav2460 like domains"/>
    <property type="match status" value="1"/>
</dbReference>
<dbReference type="Pfam" id="PF02342">
    <property type="entry name" value="TerD"/>
    <property type="match status" value="1"/>
</dbReference>
<dbReference type="PANTHER" id="PTHR32097">
    <property type="entry name" value="CAMP-BINDING PROTEIN 1-RELATED"/>
    <property type="match status" value="1"/>
</dbReference>
<dbReference type="AlphaFoldDB" id="A0A2C8YT56"/>
<protein>
    <submittedName>
        <fullName evidence="2">Tellurium resistance protein TerZ</fullName>
    </submittedName>
</protein>
<dbReference type="EMBL" id="OCST01000001">
    <property type="protein sequence ID" value="SOE53888.1"/>
    <property type="molecule type" value="Genomic_DNA"/>
</dbReference>
<keyword evidence="3" id="KW-1185">Reference proteome</keyword>
<proteinExistence type="predicted"/>
<dbReference type="InterPro" id="IPR051324">
    <property type="entry name" value="Stress/Tellurium_Resist"/>
</dbReference>
<dbReference type="RefSeq" id="WP_097059727.1">
    <property type="nucleotide sequence ID" value="NZ_BMLC01000002.1"/>
</dbReference>
<evidence type="ECO:0000313" key="2">
    <source>
        <dbReference type="EMBL" id="SOE53888.1"/>
    </source>
</evidence>
<feature type="domain" description="TerD" evidence="1">
    <location>
        <begin position="1"/>
        <end position="185"/>
    </location>
</feature>
<gene>
    <name evidence="2" type="ORF">SAMN06296378_0624</name>
</gene>